<organism evidence="1">
    <name type="scientific">marine sediment metagenome</name>
    <dbReference type="NCBI Taxonomy" id="412755"/>
    <lineage>
        <taxon>unclassified sequences</taxon>
        <taxon>metagenomes</taxon>
        <taxon>ecological metagenomes</taxon>
    </lineage>
</organism>
<feature type="non-terminal residue" evidence="1">
    <location>
        <position position="44"/>
    </location>
</feature>
<sequence length="44" mass="4982">MDKSKTEVWLIGALNPIVIKGHLTESQHFSELVKAKIFKGRNNC</sequence>
<name>X1IUA8_9ZZZZ</name>
<reference evidence="1" key="1">
    <citation type="journal article" date="2014" name="Front. Microbiol.">
        <title>High frequency of phylogenetically diverse reductive dehalogenase-homologous genes in deep subseafloor sedimentary metagenomes.</title>
        <authorList>
            <person name="Kawai M."/>
            <person name="Futagami T."/>
            <person name="Toyoda A."/>
            <person name="Takaki Y."/>
            <person name="Nishi S."/>
            <person name="Hori S."/>
            <person name="Arai W."/>
            <person name="Tsubouchi T."/>
            <person name="Morono Y."/>
            <person name="Uchiyama I."/>
            <person name="Ito T."/>
            <person name="Fujiyama A."/>
            <person name="Inagaki F."/>
            <person name="Takami H."/>
        </authorList>
    </citation>
    <scope>NUCLEOTIDE SEQUENCE</scope>
    <source>
        <strain evidence="1">Expedition CK06-06</strain>
    </source>
</reference>
<gene>
    <name evidence="1" type="ORF">S03H2_57961</name>
</gene>
<proteinExistence type="predicted"/>
<accession>X1IUA8</accession>
<evidence type="ECO:0000313" key="1">
    <source>
        <dbReference type="EMBL" id="GAH85302.1"/>
    </source>
</evidence>
<dbReference type="EMBL" id="BARU01037174">
    <property type="protein sequence ID" value="GAH85302.1"/>
    <property type="molecule type" value="Genomic_DNA"/>
</dbReference>
<comment type="caution">
    <text evidence="1">The sequence shown here is derived from an EMBL/GenBank/DDBJ whole genome shotgun (WGS) entry which is preliminary data.</text>
</comment>
<protein>
    <submittedName>
        <fullName evidence="1">Uncharacterized protein</fullName>
    </submittedName>
</protein>
<dbReference type="AlphaFoldDB" id="X1IUA8"/>